<dbReference type="Proteomes" id="UP000284751">
    <property type="component" value="Unassembled WGS sequence"/>
</dbReference>
<feature type="region of interest" description="Disordered" evidence="1">
    <location>
        <begin position="1"/>
        <end position="30"/>
    </location>
</feature>
<gene>
    <name evidence="2" type="ORF">DWY99_08800</name>
</gene>
<organism evidence="2 3">
    <name type="scientific">[Clostridium] leptum</name>
    <dbReference type="NCBI Taxonomy" id="1535"/>
    <lineage>
        <taxon>Bacteria</taxon>
        <taxon>Bacillati</taxon>
        <taxon>Bacillota</taxon>
        <taxon>Clostridia</taxon>
        <taxon>Eubacteriales</taxon>
        <taxon>Oscillospiraceae</taxon>
        <taxon>Oscillospiraceae incertae sedis</taxon>
    </lineage>
</organism>
<proteinExistence type="predicted"/>
<evidence type="ECO:0000313" key="3">
    <source>
        <dbReference type="Proteomes" id="UP000284751"/>
    </source>
</evidence>
<dbReference type="AlphaFoldDB" id="A0A412AWR4"/>
<accession>A0A412AWR4</accession>
<comment type="caution">
    <text evidence="2">The sequence shown here is derived from an EMBL/GenBank/DDBJ whole genome shotgun (WGS) entry which is preliminary data.</text>
</comment>
<name>A0A412AWR4_9FIRM</name>
<dbReference type="EMBL" id="QRTC01000032">
    <property type="protein sequence ID" value="RGQ39592.1"/>
    <property type="molecule type" value="Genomic_DNA"/>
</dbReference>
<sequence length="96" mass="10882">MLRFHSRGWFSGSHGPFQAEREKAAPEPKAVCGGCAAPKEENRWTQPPPVRSWFRRLKAAGLDAEPKKAPPDYAFTQQEPQYETAVFILWVRSLPS</sequence>
<protein>
    <submittedName>
        <fullName evidence="2">Uncharacterized protein</fullName>
    </submittedName>
</protein>
<evidence type="ECO:0000256" key="1">
    <source>
        <dbReference type="SAM" id="MobiDB-lite"/>
    </source>
</evidence>
<evidence type="ECO:0000313" key="2">
    <source>
        <dbReference type="EMBL" id="RGQ39592.1"/>
    </source>
</evidence>
<reference evidence="2 3" key="1">
    <citation type="submission" date="2018-08" db="EMBL/GenBank/DDBJ databases">
        <title>A genome reference for cultivated species of the human gut microbiota.</title>
        <authorList>
            <person name="Zou Y."/>
            <person name="Xue W."/>
            <person name="Luo G."/>
        </authorList>
    </citation>
    <scope>NUCLEOTIDE SEQUENCE [LARGE SCALE GENOMIC DNA]</scope>
    <source>
        <strain evidence="2 3">AF28-26</strain>
    </source>
</reference>